<keyword evidence="3" id="KW-0997">Cell inner membrane</keyword>
<evidence type="ECO:0000256" key="7">
    <source>
        <dbReference type="SAM" id="Phobius"/>
    </source>
</evidence>
<evidence type="ECO:0000256" key="6">
    <source>
        <dbReference type="ARBA" id="ARBA00023315"/>
    </source>
</evidence>
<evidence type="ECO:0000313" key="8">
    <source>
        <dbReference type="EMBL" id="TQM41734.1"/>
    </source>
</evidence>
<dbReference type="GO" id="GO:0009247">
    <property type="term" value="P:glycolipid biosynthetic process"/>
    <property type="evidence" value="ECO:0007669"/>
    <property type="project" value="UniProtKB-ARBA"/>
</dbReference>
<name>A0A543G702_9FLAO</name>
<keyword evidence="7" id="KW-1133">Transmembrane helix</keyword>
<proteinExistence type="predicted"/>
<dbReference type="Pfam" id="PF03279">
    <property type="entry name" value="Lip_A_acyltrans"/>
    <property type="match status" value="1"/>
</dbReference>
<dbReference type="PANTHER" id="PTHR30606:SF10">
    <property type="entry name" value="PHOSPHATIDYLINOSITOL MANNOSIDE ACYLTRANSFERASE"/>
    <property type="match status" value="1"/>
</dbReference>
<dbReference type="PANTHER" id="PTHR30606">
    <property type="entry name" value="LIPID A BIOSYNTHESIS LAUROYL ACYLTRANSFERASE"/>
    <property type="match status" value="1"/>
</dbReference>
<keyword evidence="2" id="KW-1003">Cell membrane</keyword>
<dbReference type="CDD" id="cd07984">
    <property type="entry name" value="LPLAT_LABLAT-like"/>
    <property type="match status" value="1"/>
</dbReference>
<dbReference type="Proteomes" id="UP000320773">
    <property type="component" value="Unassembled WGS sequence"/>
</dbReference>
<evidence type="ECO:0000256" key="5">
    <source>
        <dbReference type="ARBA" id="ARBA00023136"/>
    </source>
</evidence>
<comment type="caution">
    <text evidence="8">The sequence shown here is derived from an EMBL/GenBank/DDBJ whole genome shotgun (WGS) entry which is preliminary data.</text>
</comment>
<sequence length="298" mass="35293">MHDKFLYKMQFLIYIIIYPILILVSILPFRILYILSDLLYIIVYYIIGYRKNVVRDNLALTLPHLSQAERKIIEKKSYSHLCDMFLEMIKTMTISKNEIYKRYYFANLDFYKSIEAEKKSIILMCGHYASYEWLVSLNQQVAFKGFGVYKKINNPYFDQLVKKIRARFGATLISTKETIPTIIENVKNNVLSLYGFASDQSPTLHNAVHWTKFLGVEVPIHVGAESLAKKYDLNILFLKTIKVKRGHYVATFERLSDTILDTPDYQISDLFIKKVEHQIYEAPEFYLWTHKRWKHRRA</sequence>
<dbReference type="InterPro" id="IPR004960">
    <property type="entry name" value="LipA_acyltrans"/>
</dbReference>
<accession>A0A543G702</accession>
<dbReference type="PIRSF" id="PIRSF026649">
    <property type="entry name" value="MsbB"/>
    <property type="match status" value="1"/>
</dbReference>
<protein>
    <submittedName>
        <fullName evidence="8">KDO2-lipid IV(A) lauroyltransferase</fullName>
    </submittedName>
</protein>
<feature type="transmembrane region" description="Helical" evidence="7">
    <location>
        <begin position="12"/>
        <end position="35"/>
    </location>
</feature>
<evidence type="ECO:0000313" key="9">
    <source>
        <dbReference type="Proteomes" id="UP000320773"/>
    </source>
</evidence>
<dbReference type="GO" id="GO:0005886">
    <property type="term" value="C:plasma membrane"/>
    <property type="evidence" value="ECO:0007669"/>
    <property type="project" value="UniProtKB-SubCell"/>
</dbReference>
<keyword evidence="6" id="KW-0012">Acyltransferase</keyword>
<evidence type="ECO:0000256" key="3">
    <source>
        <dbReference type="ARBA" id="ARBA00022519"/>
    </source>
</evidence>
<evidence type="ECO:0000256" key="4">
    <source>
        <dbReference type="ARBA" id="ARBA00022679"/>
    </source>
</evidence>
<dbReference type="AlphaFoldDB" id="A0A543G702"/>
<comment type="subcellular location">
    <subcellularLocation>
        <location evidence="1">Cell inner membrane</location>
    </subcellularLocation>
</comment>
<dbReference type="EMBL" id="VFPJ01000001">
    <property type="protein sequence ID" value="TQM41734.1"/>
    <property type="molecule type" value="Genomic_DNA"/>
</dbReference>
<keyword evidence="4 8" id="KW-0808">Transferase</keyword>
<organism evidence="8 9">
    <name type="scientific">Flavobacterium branchiophilum</name>
    <dbReference type="NCBI Taxonomy" id="55197"/>
    <lineage>
        <taxon>Bacteria</taxon>
        <taxon>Pseudomonadati</taxon>
        <taxon>Bacteroidota</taxon>
        <taxon>Flavobacteriia</taxon>
        <taxon>Flavobacteriales</taxon>
        <taxon>Flavobacteriaceae</taxon>
        <taxon>Flavobacterium</taxon>
    </lineage>
</organism>
<keyword evidence="5 7" id="KW-0472">Membrane</keyword>
<keyword evidence="7" id="KW-0812">Transmembrane</keyword>
<evidence type="ECO:0000256" key="2">
    <source>
        <dbReference type="ARBA" id="ARBA00022475"/>
    </source>
</evidence>
<gene>
    <name evidence="8" type="ORF">BC670_2730</name>
</gene>
<evidence type="ECO:0000256" key="1">
    <source>
        <dbReference type="ARBA" id="ARBA00004533"/>
    </source>
</evidence>
<dbReference type="GO" id="GO:0016746">
    <property type="term" value="F:acyltransferase activity"/>
    <property type="evidence" value="ECO:0007669"/>
    <property type="project" value="UniProtKB-KW"/>
</dbReference>
<reference evidence="8 9" key="1">
    <citation type="submission" date="2019-06" db="EMBL/GenBank/DDBJ databases">
        <title>Genomic Encyclopedia of Archaeal and Bacterial Type Strains, Phase II (KMG-II): from individual species to whole genera.</title>
        <authorList>
            <person name="Goeker M."/>
        </authorList>
    </citation>
    <scope>NUCLEOTIDE SEQUENCE [LARGE SCALE GENOMIC DNA]</scope>
    <source>
        <strain evidence="8 9">DSM 24789</strain>
    </source>
</reference>